<accession>G4HJX3</accession>
<dbReference type="EMBL" id="AGIP01000010">
    <property type="protein sequence ID" value="EHB62577.1"/>
    <property type="molecule type" value="Genomic_DNA"/>
</dbReference>
<sequence>MAKNDDLICTCEIVNEYVSDPQKIVIGLFFPILIEWVDSGMYEDMSICFMVQWQIIKKINVRLEVITNKFLGFYICIPIKLLLQEVKTTITLYRLIPSII</sequence>
<evidence type="ECO:0000313" key="2">
    <source>
        <dbReference type="Proteomes" id="UP000003891"/>
    </source>
</evidence>
<proteinExistence type="predicted"/>
<protein>
    <submittedName>
        <fullName evidence="1">Uncharacterized protein</fullName>
    </submittedName>
</protein>
<evidence type="ECO:0000313" key="1">
    <source>
        <dbReference type="EMBL" id="EHB62577.1"/>
    </source>
</evidence>
<dbReference type="Proteomes" id="UP000003891">
    <property type="component" value="Unassembled WGS sequence"/>
</dbReference>
<gene>
    <name evidence="1" type="ORF">PaelaDRAFT_4320</name>
</gene>
<reference evidence="1 2" key="1">
    <citation type="submission" date="2011-09" db="EMBL/GenBank/DDBJ databases">
        <title>The draft genome of Paenibacillus lactis 154.</title>
        <authorList>
            <consortium name="US DOE Joint Genome Institute (JGI-PGF)"/>
            <person name="Lucas S."/>
            <person name="Han J."/>
            <person name="Lapidus A."/>
            <person name="Cheng J.-F."/>
            <person name="Goodwin L."/>
            <person name="Pitluck S."/>
            <person name="Peters L."/>
            <person name="Land M.L."/>
            <person name="Hauser L."/>
            <person name="Siebers A."/>
            <person name="Thelen M."/>
            <person name="Hugenholtz P."/>
            <person name="Allgaier M."/>
            <person name="Woyke T.J."/>
        </authorList>
    </citation>
    <scope>NUCLEOTIDE SEQUENCE [LARGE SCALE GENOMIC DNA]</scope>
    <source>
        <strain evidence="1 2">154</strain>
    </source>
</reference>
<name>G4HJX3_9BACL</name>
<dbReference type="AlphaFoldDB" id="G4HJX3"/>
<organism evidence="1 2">
    <name type="scientific">Paenibacillus lactis 154</name>
    <dbReference type="NCBI Taxonomy" id="743719"/>
    <lineage>
        <taxon>Bacteria</taxon>
        <taxon>Bacillati</taxon>
        <taxon>Bacillota</taxon>
        <taxon>Bacilli</taxon>
        <taxon>Bacillales</taxon>
        <taxon>Paenibacillaceae</taxon>
        <taxon>Paenibacillus</taxon>
    </lineage>
</organism>